<evidence type="ECO:0000313" key="2">
    <source>
        <dbReference type="EMBL" id="ABA04811.1"/>
    </source>
</evidence>
<dbReference type="STRING" id="323098.Nwi_1550"/>
<organism evidence="2 3">
    <name type="scientific">Nitrobacter winogradskyi (strain ATCC 25391 / DSM 10237 / CIP 104748 / NCIMB 11846 / Nb-255)</name>
    <dbReference type="NCBI Taxonomy" id="323098"/>
    <lineage>
        <taxon>Bacteria</taxon>
        <taxon>Pseudomonadati</taxon>
        <taxon>Pseudomonadota</taxon>
        <taxon>Alphaproteobacteria</taxon>
        <taxon>Hyphomicrobiales</taxon>
        <taxon>Nitrobacteraceae</taxon>
        <taxon>Nitrobacter</taxon>
    </lineage>
</organism>
<name>Q3SSD0_NITWN</name>
<keyword evidence="3" id="KW-1185">Reference proteome</keyword>
<evidence type="ECO:0008006" key="4">
    <source>
        <dbReference type="Google" id="ProtNLM"/>
    </source>
</evidence>
<sequence length="398" mass="44048">MIMPSPRYSIIPAGAVTDRSLEPRDLQVLCLLGRHTDDMGWCRRSQVKMSAELDCGRATIQRALERLVGAGWVQMKRRDLSDDDDTSRHPSASYAYRVLLDQEESGRGCPPASTPHPVPDSCGPAPEGVPIDEHPGAHPGRAPGAHTYVGTKNDPLERPHLERERERAREGKTEHESVARFLTTFEARWPTAALDDRQRTAYAAAALTAQQREAALGAVAGFLAEQKRRKRDRVPAGWKYLEQRRWELLSAAKPEAPASTVHHPPGSAAAAALATLHQIAMLETFFLKVHRLADGRVSWRGETTPRLLALANAPPRSQWIALNNQQAAAWDRYLADHVTVATRRRIMEGSMAPWPWPPRKDGTVYLETADEASPDESVASDDVIGNVAQHDQHGETRS</sequence>
<gene>
    <name evidence="2" type="ordered locus">Nwi_1550</name>
</gene>
<dbReference type="OrthoDB" id="7869293at2"/>
<reference evidence="2 3" key="1">
    <citation type="journal article" date="2006" name="Appl. Environ. Microbiol.">
        <title>Genome sequence of the chemolithoautotrophic nitrite-oxidizing bacterium Nitrobacter winogradskyi Nb-255.</title>
        <authorList>
            <person name="Starkenburg S.R."/>
            <person name="Chain P.S."/>
            <person name="Sayavedra-Soto L.A."/>
            <person name="Hauser L."/>
            <person name="Land M.L."/>
            <person name="Larimer F.W."/>
            <person name="Malfatti S.A."/>
            <person name="Klotz M.G."/>
            <person name="Bottomley P.J."/>
            <person name="Arp D.J."/>
            <person name="Hickey W.J."/>
        </authorList>
    </citation>
    <scope>NUCLEOTIDE SEQUENCE [LARGE SCALE GENOMIC DNA]</scope>
    <source>
        <strain evidence="3">ATCC 25391 / DSM 10237 / CIP 104748 / NCIMB 11846 / Nb-255</strain>
    </source>
</reference>
<dbReference type="EMBL" id="CP000115">
    <property type="protein sequence ID" value="ABA04811.1"/>
    <property type="molecule type" value="Genomic_DNA"/>
</dbReference>
<dbReference type="RefSeq" id="WP_011314817.1">
    <property type="nucleotide sequence ID" value="NC_007406.1"/>
</dbReference>
<evidence type="ECO:0000313" key="3">
    <source>
        <dbReference type="Proteomes" id="UP000002531"/>
    </source>
</evidence>
<feature type="compositionally biased region" description="Basic and acidic residues" evidence="1">
    <location>
        <begin position="154"/>
        <end position="175"/>
    </location>
</feature>
<proteinExistence type="predicted"/>
<feature type="region of interest" description="Disordered" evidence="1">
    <location>
        <begin position="104"/>
        <end position="175"/>
    </location>
</feature>
<evidence type="ECO:0000256" key="1">
    <source>
        <dbReference type="SAM" id="MobiDB-lite"/>
    </source>
</evidence>
<protein>
    <recommendedName>
        <fullName evidence="4">Helix-turn-helix domain-containing protein</fullName>
    </recommendedName>
</protein>
<feature type="region of interest" description="Disordered" evidence="1">
    <location>
        <begin position="357"/>
        <end position="398"/>
    </location>
</feature>
<dbReference type="AlphaFoldDB" id="Q3SSD0"/>
<dbReference type="eggNOG" id="ENOG5033S2P">
    <property type="taxonomic scope" value="Bacteria"/>
</dbReference>
<accession>Q3SSD0</accession>
<dbReference type="Proteomes" id="UP000002531">
    <property type="component" value="Chromosome"/>
</dbReference>
<dbReference type="KEGG" id="nwi:Nwi_1550"/>
<dbReference type="HOGENOM" id="CLU_692291_0_0_5"/>